<keyword evidence="10" id="KW-0156">Chromatin regulator</keyword>
<evidence type="ECO:0000256" key="11">
    <source>
        <dbReference type="ARBA" id="ARBA00022964"/>
    </source>
</evidence>
<reference evidence="23" key="1">
    <citation type="submission" date="2016-05" db="EMBL/GenBank/DDBJ databases">
        <title>Comparative genomics of biotechnologically important yeasts.</title>
        <authorList>
            <consortium name="DOE Joint Genome Institute"/>
            <person name="Riley R."/>
            <person name="Haridas S."/>
            <person name="Wolfe K.H."/>
            <person name="Lopes M.R."/>
            <person name="Hittinger C.T."/>
            <person name="Goker M."/>
            <person name="Salamov A."/>
            <person name="Wisecaver J."/>
            <person name="Long T.M."/>
            <person name="Aerts A.L."/>
            <person name="Barry K."/>
            <person name="Choi C."/>
            <person name="Clum A."/>
            <person name="Coughlan A.Y."/>
            <person name="Deshpande S."/>
            <person name="Douglass A.P."/>
            <person name="Hanson S.J."/>
            <person name="Klenk H.-P."/>
            <person name="Labutti K."/>
            <person name="Lapidus A."/>
            <person name="Lindquist E."/>
            <person name="Lipzen A."/>
            <person name="Meier-Kolthoff J.P."/>
            <person name="Ohm R.A."/>
            <person name="Otillar R.P."/>
            <person name="Pangilinan J."/>
            <person name="Peng Y."/>
            <person name="Rokas A."/>
            <person name="Rosa C.A."/>
            <person name="Scheuner C."/>
            <person name="Sibirny A.A."/>
            <person name="Slot J.C."/>
            <person name="Stielow J.B."/>
            <person name="Sun H."/>
            <person name="Kurtzman C.P."/>
            <person name="Blackwell M."/>
            <person name="Grigoriev I.V."/>
            <person name="Jeffries T.W."/>
        </authorList>
    </citation>
    <scope>NUCLEOTIDE SEQUENCE [LARGE SCALE GENOMIC DNA]</scope>
    <source>
        <strain evidence="23">NRRL Y-1933</strain>
    </source>
</reference>
<evidence type="ECO:0000256" key="4">
    <source>
        <dbReference type="ARBA" id="ARBA00008037"/>
    </source>
</evidence>
<comment type="subcellular location">
    <subcellularLocation>
        <location evidence="3">Nucleus</location>
    </subcellularLocation>
</comment>
<dbReference type="GO" id="GO:0140680">
    <property type="term" value="F:histone H3K36me/H3K36me2 demethylase activity"/>
    <property type="evidence" value="ECO:0007669"/>
    <property type="project" value="UniProtKB-EC"/>
</dbReference>
<dbReference type="InterPro" id="IPR050690">
    <property type="entry name" value="JHDM1_Histone_Demethylase"/>
</dbReference>
<keyword evidence="7" id="KW-0479">Metal-binding</keyword>
<feature type="domain" description="JmjC" evidence="21">
    <location>
        <begin position="217"/>
        <end position="384"/>
    </location>
</feature>
<accession>A0A1E4RMD0</accession>
<evidence type="ECO:0000259" key="21">
    <source>
        <dbReference type="PROSITE" id="PS51184"/>
    </source>
</evidence>
<keyword evidence="15" id="KW-0804">Transcription</keyword>
<dbReference type="PROSITE" id="PS01359">
    <property type="entry name" value="ZF_PHD_1"/>
    <property type="match status" value="1"/>
</dbReference>
<protein>
    <recommendedName>
        <fullName evidence="6">JmjC domain-containing histone demethylation protein 1</fullName>
        <ecNumber evidence="5">1.14.11.27</ecNumber>
    </recommendedName>
    <alternativeName>
        <fullName evidence="17">[Histone-H3]-lysine-36 demethylase 1</fullName>
    </alternativeName>
</protein>
<dbReference type="SMART" id="SM00558">
    <property type="entry name" value="JmjC"/>
    <property type="match status" value="1"/>
</dbReference>
<keyword evidence="23" id="KW-1185">Reference proteome</keyword>
<evidence type="ECO:0000256" key="8">
    <source>
        <dbReference type="ARBA" id="ARBA00022771"/>
    </source>
</evidence>
<dbReference type="InterPro" id="IPR011011">
    <property type="entry name" value="Znf_FYVE_PHD"/>
</dbReference>
<keyword evidence="14" id="KW-0805">Transcription regulation</keyword>
<dbReference type="GO" id="GO:0008270">
    <property type="term" value="F:zinc ion binding"/>
    <property type="evidence" value="ECO:0007669"/>
    <property type="project" value="UniProtKB-KW"/>
</dbReference>
<dbReference type="EMBL" id="KV454539">
    <property type="protein sequence ID" value="ODV68427.1"/>
    <property type="molecule type" value="Genomic_DNA"/>
</dbReference>
<evidence type="ECO:0000256" key="17">
    <source>
        <dbReference type="ARBA" id="ARBA00031083"/>
    </source>
</evidence>
<evidence type="ECO:0000256" key="16">
    <source>
        <dbReference type="ARBA" id="ARBA00023242"/>
    </source>
</evidence>
<dbReference type="InterPro" id="IPR003347">
    <property type="entry name" value="JmjC_dom"/>
</dbReference>
<name>A0A1E4RMD0_9ASCO</name>
<evidence type="ECO:0000256" key="9">
    <source>
        <dbReference type="ARBA" id="ARBA00022833"/>
    </source>
</evidence>
<evidence type="ECO:0000256" key="19">
    <source>
        <dbReference type="PROSITE-ProRule" id="PRU00146"/>
    </source>
</evidence>
<dbReference type="GO" id="GO:0140002">
    <property type="term" value="F:histone H3K4me3 reader activity"/>
    <property type="evidence" value="ECO:0007669"/>
    <property type="project" value="EnsemblFungi"/>
</dbReference>
<dbReference type="GeneID" id="30997475"/>
<evidence type="ECO:0000256" key="15">
    <source>
        <dbReference type="ARBA" id="ARBA00023163"/>
    </source>
</evidence>
<dbReference type="PANTHER" id="PTHR23123">
    <property type="entry name" value="PHD/F-BOX CONTAINING PROTEIN"/>
    <property type="match status" value="1"/>
</dbReference>
<evidence type="ECO:0000256" key="6">
    <source>
        <dbReference type="ARBA" id="ARBA00015153"/>
    </source>
</evidence>
<dbReference type="InterPro" id="IPR041070">
    <property type="entry name" value="JHD"/>
</dbReference>
<comment type="catalytic activity">
    <reaction evidence="18">
        <text>N(6),N(6)-dimethyl-L-lysyl(36)-[histone H3] + 2 2-oxoglutarate + 2 O2 = L-lysyl(36)-[histone H3] + 2 formaldehyde + 2 succinate + 2 CO2</text>
        <dbReference type="Rhea" id="RHEA:42032"/>
        <dbReference type="Rhea" id="RHEA-COMP:9785"/>
        <dbReference type="Rhea" id="RHEA-COMP:9787"/>
        <dbReference type="ChEBI" id="CHEBI:15379"/>
        <dbReference type="ChEBI" id="CHEBI:16526"/>
        <dbReference type="ChEBI" id="CHEBI:16810"/>
        <dbReference type="ChEBI" id="CHEBI:16842"/>
        <dbReference type="ChEBI" id="CHEBI:29969"/>
        <dbReference type="ChEBI" id="CHEBI:30031"/>
        <dbReference type="ChEBI" id="CHEBI:61976"/>
        <dbReference type="EC" id="1.14.11.27"/>
    </reaction>
</comment>
<dbReference type="InterPro" id="IPR019787">
    <property type="entry name" value="Znf_PHD-finger"/>
</dbReference>
<gene>
    <name evidence="22" type="ORF">HYPBUDRAFT_188316</name>
</gene>
<keyword evidence="12" id="KW-0560">Oxidoreductase</keyword>
<dbReference type="Pfam" id="PF13621">
    <property type="entry name" value="Cupin_8"/>
    <property type="match status" value="1"/>
</dbReference>
<comment type="cofactor">
    <cofactor evidence="1">
        <name>Fe(2+)</name>
        <dbReference type="ChEBI" id="CHEBI:29033"/>
    </cofactor>
</comment>
<evidence type="ECO:0000259" key="20">
    <source>
        <dbReference type="PROSITE" id="PS50016"/>
    </source>
</evidence>
<evidence type="ECO:0000256" key="1">
    <source>
        <dbReference type="ARBA" id="ARBA00001954"/>
    </source>
</evidence>
<evidence type="ECO:0000256" key="7">
    <source>
        <dbReference type="ARBA" id="ARBA00022723"/>
    </source>
</evidence>
<dbReference type="SMART" id="SM00249">
    <property type="entry name" value="PHD"/>
    <property type="match status" value="1"/>
</dbReference>
<proteinExistence type="inferred from homology"/>
<dbReference type="Pfam" id="PF00628">
    <property type="entry name" value="PHD"/>
    <property type="match status" value="1"/>
</dbReference>
<evidence type="ECO:0000313" key="23">
    <source>
        <dbReference type="Proteomes" id="UP000095085"/>
    </source>
</evidence>
<dbReference type="SUPFAM" id="SSF57903">
    <property type="entry name" value="FYVE/PHD zinc finger"/>
    <property type="match status" value="1"/>
</dbReference>
<evidence type="ECO:0000256" key="13">
    <source>
        <dbReference type="ARBA" id="ARBA00023004"/>
    </source>
</evidence>
<evidence type="ECO:0000256" key="2">
    <source>
        <dbReference type="ARBA" id="ARBA00003909"/>
    </source>
</evidence>
<keyword evidence="11" id="KW-0223">Dioxygenase</keyword>
<keyword evidence="13" id="KW-0408">Iron</keyword>
<organism evidence="22 23">
    <name type="scientific">Hyphopichia burtonii NRRL Y-1933</name>
    <dbReference type="NCBI Taxonomy" id="984485"/>
    <lineage>
        <taxon>Eukaryota</taxon>
        <taxon>Fungi</taxon>
        <taxon>Dikarya</taxon>
        <taxon>Ascomycota</taxon>
        <taxon>Saccharomycotina</taxon>
        <taxon>Pichiomycetes</taxon>
        <taxon>Debaryomycetaceae</taxon>
        <taxon>Hyphopichia</taxon>
    </lineage>
</organism>
<keyword evidence="9" id="KW-0862">Zinc</keyword>
<dbReference type="InterPro" id="IPR041667">
    <property type="entry name" value="Cupin_8"/>
</dbReference>
<dbReference type="Gene3D" id="2.60.120.650">
    <property type="entry name" value="Cupin"/>
    <property type="match status" value="1"/>
</dbReference>
<dbReference type="GO" id="GO:0005634">
    <property type="term" value="C:nucleus"/>
    <property type="evidence" value="ECO:0007669"/>
    <property type="project" value="UniProtKB-SubCell"/>
</dbReference>
<dbReference type="AlphaFoldDB" id="A0A1E4RMD0"/>
<evidence type="ECO:0000256" key="18">
    <source>
        <dbReference type="ARBA" id="ARBA00047915"/>
    </source>
</evidence>
<dbReference type="CDD" id="cd15517">
    <property type="entry name" value="PHD_TCF19_like"/>
    <property type="match status" value="1"/>
</dbReference>
<dbReference type="Proteomes" id="UP000095085">
    <property type="component" value="Unassembled WGS sequence"/>
</dbReference>
<evidence type="ECO:0000256" key="3">
    <source>
        <dbReference type="ARBA" id="ARBA00004123"/>
    </source>
</evidence>
<comment type="function">
    <text evidence="2">Histone demethylase that specifically demethylates 'Lys-36' of histone H3, thereby playing a central role in histone code.</text>
</comment>
<keyword evidence="8 19" id="KW-0863">Zinc-finger</keyword>
<feature type="domain" description="PHD-type" evidence="20">
    <location>
        <begin position="4"/>
        <end position="59"/>
    </location>
</feature>
<dbReference type="InterPro" id="IPR001965">
    <property type="entry name" value="Znf_PHD"/>
</dbReference>
<dbReference type="GO" id="GO:0032968">
    <property type="term" value="P:positive regulation of transcription elongation by RNA polymerase II"/>
    <property type="evidence" value="ECO:0007669"/>
    <property type="project" value="EnsemblFungi"/>
</dbReference>
<comment type="similarity">
    <text evidence="4">Belongs to the JHDM1 histone demethylase family.</text>
</comment>
<evidence type="ECO:0000256" key="14">
    <source>
        <dbReference type="ARBA" id="ARBA00023015"/>
    </source>
</evidence>
<dbReference type="PROSITE" id="PS50016">
    <property type="entry name" value="ZF_PHD_2"/>
    <property type="match status" value="1"/>
</dbReference>
<dbReference type="SUPFAM" id="SSF51197">
    <property type="entry name" value="Clavaminate synthase-like"/>
    <property type="match status" value="1"/>
</dbReference>
<keyword evidence="16" id="KW-0539">Nucleus</keyword>
<evidence type="ECO:0000256" key="5">
    <source>
        <dbReference type="ARBA" id="ARBA00013246"/>
    </source>
</evidence>
<evidence type="ECO:0000313" key="22">
    <source>
        <dbReference type="EMBL" id="ODV68427.1"/>
    </source>
</evidence>
<sequence length="490" mass="56495">MSSLEACALCVGNPLDSPKSTSWIQCDVCKKWYHAICTKLTQPEIKNLNTYHCQVCSAKHGESSFRRKLKRARVQIDYVALNEGETFAIDKANHHHVYNFLNFEPDATSEEKTPYIEVLESEKLNKEYVLRTELPKPVLIPQVDLEKSGMKLPARREEISVQYIEDKVGGDTPVEVMDVLTQQGVLPGWNMSKWKEYFYTDAESRDRIRNVISLEVSQVDDIGKAFSRPNVVKDLDLVDKVWSYGEKNQPRPQVTKYCLMSVKSSYTDFHLDFSGTCVYYTVCKGKKTFLLYPPTDLNLYLYTAWCQEPHQNFTWFGDYTKSYKGRQSKPAGGFKATLKEGDLFIIPSGWIHAVYTPEDSVVIGGNFLLLNSLEMHLKINDIEKKTRVPSKFRFPMFNKVLWLTSWYYFNNQDAFIEDIESTPIKQENDIPEIHHPKAYNILNKLIDQLSDHLERSKTNAAAKRSVPTNLIGKNVPEYLSKLTEWCKLLS</sequence>
<dbReference type="Pfam" id="PF17811">
    <property type="entry name" value="JHD"/>
    <property type="match status" value="1"/>
</dbReference>
<dbReference type="RefSeq" id="XP_020077494.1">
    <property type="nucleotide sequence ID" value="XM_020222926.1"/>
</dbReference>
<dbReference type="EC" id="1.14.11.27" evidence="5"/>
<dbReference type="InterPro" id="IPR019786">
    <property type="entry name" value="Zinc_finger_PHD-type_CS"/>
</dbReference>
<dbReference type="STRING" id="984485.A0A1E4RMD0"/>
<dbReference type="PROSITE" id="PS51184">
    <property type="entry name" value="JMJC"/>
    <property type="match status" value="1"/>
</dbReference>
<evidence type="ECO:0000256" key="12">
    <source>
        <dbReference type="ARBA" id="ARBA00023002"/>
    </source>
</evidence>
<evidence type="ECO:0000256" key="10">
    <source>
        <dbReference type="ARBA" id="ARBA00022853"/>
    </source>
</evidence>
<dbReference type="OrthoDB" id="5876800at2759"/>